<keyword evidence="1" id="KW-0812">Transmembrane</keyword>
<proteinExistence type="predicted"/>
<feature type="domain" description="SGNH hydrolase-type esterase" evidence="2">
    <location>
        <begin position="70"/>
        <end position="235"/>
    </location>
</feature>
<dbReference type="Pfam" id="PF13472">
    <property type="entry name" value="Lipase_GDSL_2"/>
    <property type="match status" value="1"/>
</dbReference>
<dbReference type="EMBL" id="PVWO01000015">
    <property type="protein sequence ID" value="PSB59057.1"/>
    <property type="molecule type" value="Genomic_DNA"/>
</dbReference>
<dbReference type="InterPro" id="IPR036514">
    <property type="entry name" value="SGNH_hydro_sf"/>
</dbReference>
<dbReference type="GO" id="GO:0004622">
    <property type="term" value="F:phosphatidylcholine lysophospholipase activity"/>
    <property type="evidence" value="ECO:0007669"/>
    <property type="project" value="TreeGrafter"/>
</dbReference>
<keyword evidence="4" id="KW-1185">Reference proteome</keyword>
<dbReference type="SUPFAM" id="SSF52266">
    <property type="entry name" value="SGNH hydrolase"/>
    <property type="match status" value="1"/>
</dbReference>
<dbReference type="OrthoDB" id="9794725at2"/>
<dbReference type="InterPro" id="IPR051532">
    <property type="entry name" value="Ester_Hydrolysis_Enzymes"/>
</dbReference>
<reference evidence="3 4" key="1">
    <citation type="submission" date="2018-03" db="EMBL/GenBank/DDBJ databases">
        <title>The ancient ancestry and fast evolution of plastids.</title>
        <authorList>
            <person name="Moore K.R."/>
            <person name="Magnabosco C."/>
            <person name="Momper L."/>
            <person name="Gold D.A."/>
            <person name="Bosak T."/>
            <person name="Fournier G.P."/>
        </authorList>
    </citation>
    <scope>NUCLEOTIDE SEQUENCE [LARGE SCALE GENOMIC DNA]</scope>
    <source>
        <strain evidence="3 4">CCALA 037</strain>
    </source>
</reference>
<evidence type="ECO:0000313" key="4">
    <source>
        <dbReference type="Proteomes" id="UP000238937"/>
    </source>
</evidence>
<keyword evidence="1" id="KW-1133">Transmembrane helix</keyword>
<dbReference type="AlphaFoldDB" id="A0A2T1GME3"/>
<name>A0A2T1GME3_9CYAN</name>
<gene>
    <name evidence="3" type="ORF">C7B77_02260</name>
</gene>
<evidence type="ECO:0000256" key="1">
    <source>
        <dbReference type="SAM" id="Phobius"/>
    </source>
</evidence>
<dbReference type="PANTHER" id="PTHR30383">
    <property type="entry name" value="THIOESTERASE 1/PROTEASE 1/LYSOPHOSPHOLIPASE L1"/>
    <property type="match status" value="1"/>
</dbReference>
<accession>A0A2T1GME3</accession>
<evidence type="ECO:0000313" key="3">
    <source>
        <dbReference type="EMBL" id="PSB59057.1"/>
    </source>
</evidence>
<protein>
    <submittedName>
        <fullName evidence="3">Lysophospholipase</fullName>
    </submittedName>
</protein>
<keyword evidence="1" id="KW-0472">Membrane</keyword>
<sequence length="255" mass="28854">MKLSYRYILLTAFLLIMLGGSMLLNFLLFNRAKLYYLELNQTRLDPLGLSKYPVNINIANTPQQLRVVFFGDSRAAGWTSPQSSKYEFINRGISSQTSIQTSQRFSAHVRSLKPNLVVIQVGINDLKTIALFPDRQQQIVTNCQANIKQIVAESQKIGAVAIVTTIFPAGDVPLDRKPFWSDEIGRAVRDVNAYIATLANEKTIVFDAYALLVDRQGLLLEKYKSNELHLNDAGYVLLNRELVKIIDKIDRQQTF</sequence>
<feature type="transmembrane region" description="Helical" evidence="1">
    <location>
        <begin position="7"/>
        <end position="29"/>
    </location>
</feature>
<comment type="caution">
    <text evidence="3">The sequence shown here is derived from an EMBL/GenBank/DDBJ whole genome shotgun (WGS) entry which is preliminary data.</text>
</comment>
<evidence type="ECO:0000259" key="2">
    <source>
        <dbReference type="Pfam" id="PF13472"/>
    </source>
</evidence>
<dbReference type="PANTHER" id="PTHR30383:SF5">
    <property type="entry name" value="SGNH HYDROLASE-TYPE ESTERASE DOMAIN-CONTAINING PROTEIN"/>
    <property type="match status" value="1"/>
</dbReference>
<dbReference type="Proteomes" id="UP000238937">
    <property type="component" value="Unassembled WGS sequence"/>
</dbReference>
<dbReference type="Gene3D" id="3.40.50.1110">
    <property type="entry name" value="SGNH hydrolase"/>
    <property type="match status" value="1"/>
</dbReference>
<organism evidence="3 4">
    <name type="scientific">Chamaesiphon polymorphus CCALA 037</name>
    <dbReference type="NCBI Taxonomy" id="2107692"/>
    <lineage>
        <taxon>Bacteria</taxon>
        <taxon>Bacillati</taxon>
        <taxon>Cyanobacteriota</taxon>
        <taxon>Cyanophyceae</taxon>
        <taxon>Gomontiellales</taxon>
        <taxon>Chamaesiphonaceae</taxon>
        <taxon>Chamaesiphon</taxon>
    </lineage>
</organism>
<dbReference type="InterPro" id="IPR013830">
    <property type="entry name" value="SGNH_hydro"/>
</dbReference>